<feature type="compositionally biased region" description="Low complexity" evidence="2">
    <location>
        <begin position="267"/>
        <end position="279"/>
    </location>
</feature>
<feature type="region of interest" description="Disordered" evidence="2">
    <location>
        <begin position="218"/>
        <end position="279"/>
    </location>
</feature>
<dbReference type="PROSITE" id="PS51029">
    <property type="entry name" value="MADF"/>
    <property type="match status" value="1"/>
</dbReference>
<sequence length="279" mass="32484">MPRSHSCIHTHAIINEVKKRPGIFTKADPERYRPNYRDELWTEVASSLYPNWDQLNDYDKKDKVVELKKKWRNLKDSFLKELHYRARLKAGLERRSKRKYLYFDELKFLQPTLEMNVRSSEKPQLPNTNKIEQMDLVEQLPEQRKSNKLPKKCKEINNEQEYEPRKKVRKRLNKVKGGIDEDKTFLLSLVPSFRTMQEEQKLIAKIEILNIIRQIKTSTSDTPDSQSTSGYIFASSNPGDPIKLESYGEAEANIGIHSEDVEEENSSTDSSVSSSSSSD</sequence>
<reference evidence="5 6" key="1">
    <citation type="journal article" date="2019" name="Commun. Biol.">
        <title>The bagworm genome reveals a unique fibroin gene that provides high tensile strength.</title>
        <authorList>
            <person name="Kono N."/>
            <person name="Nakamura H."/>
            <person name="Ohtoshi R."/>
            <person name="Tomita M."/>
            <person name="Numata K."/>
            <person name="Arakawa K."/>
        </authorList>
    </citation>
    <scope>NUCLEOTIDE SEQUENCE [LARGE SCALE GENOMIC DNA]</scope>
</reference>
<dbReference type="GO" id="GO:0005667">
    <property type="term" value="C:transcription regulator complex"/>
    <property type="evidence" value="ECO:0007669"/>
    <property type="project" value="TreeGrafter"/>
</dbReference>
<accession>A0A4C1SRK0</accession>
<dbReference type="GO" id="GO:0005634">
    <property type="term" value="C:nucleus"/>
    <property type="evidence" value="ECO:0007669"/>
    <property type="project" value="UniProtKB-SubCell"/>
</dbReference>
<evidence type="ECO:0000259" key="3">
    <source>
        <dbReference type="PROSITE" id="PS51029"/>
    </source>
</evidence>
<dbReference type="InterPro" id="IPR004210">
    <property type="entry name" value="BESS_motif"/>
</dbReference>
<dbReference type="AlphaFoldDB" id="A0A4C1SRK0"/>
<dbReference type="Proteomes" id="UP000299102">
    <property type="component" value="Unassembled WGS sequence"/>
</dbReference>
<organism evidence="5 6">
    <name type="scientific">Eumeta variegata</name>
    <name type="common">Bagworm moth</name>
    <name type="synonym">Eumeta japonica</name>
    <dbReference type="NCBI Taxonomy" id="151549"/>
    <lineage>
        <taxon>Eukaryota</taxon>
        <taxon>Metazoa</taxon>
        <taxon>Ecdysozoa</taxon>
        <taxon>Arthropoda</taxon>
        <taxon>Hexapoda</taxon>
        <taxon>Insecta</taxon>
        <taxon>Pterygota</taxon>
        <taxon>Neoptera</taxon>
        <taxon>Endopterygota</taxon>
        <taxon>Lepidoptera</taxon>
        <taxon>Glossata</taxon>
        <taxon>Ditrysia</taxon>
        <taxon>Tineoidea</taxon>
        <taxon>Psychidae</taxon>
        <taxon>Oiketicinae</taxon>
        <taxon>Eumeta</taxon>
    </lineage>
</organism>
<dbReference type="Pfam" id="PF02944">
    <property type="entry name" value="BESS"/>
    <property type="match status" value="1"/>
</dbReference>
<comment type="caution">
    <text evidence="5">The sequence shown here is derived from an EMBL/GenBank/DDBJ whole genome shotgun (WGS) entry which is preliminary data.</text>
</comment>
<dbReference type="OrthoDB" id="270189at2759"/>
<evidence type="ECO:0000313" key="6">
    <source>
        <dbReference type="Proteomes" id="UP000299102"/>
    </source>
</evidence>
<gene>
    <name evidence="5" type="ORF">EVAR_3955_1</name>
</gene>
<evidence type="ECO:0000256" key="1">
    <source>
        <dbReference type="PROSITE-ProRule" id="PRU00371"/>
    </source>
</evidence>
<dbReference type="InterPro" id="IPR006578">
    <property type="entry name" value="MADF-dom"/>
</dbReference>
<keyword evidence="6" id="KW-1185">Reference proteome</keyword>
<dbReference type="GO" id="GO:0006357">
    <property type="term" value="P:regulation of transcription by RNA polymerase II"/>
    <property type="evidence" value="ECO:0007669"/>
    <property type="project" value="TreeGrafter"/>
</dbReference>
<dbReference type="EMBL" id="BGZK01000014">
    <property type="protein sequence ID" value="GBP04615.1"/>
    <property type="molecule type" value="Genomic_DNA"/>
</dbReference>
<dbReference type="GO" id="GO:0003677">
    <property type="term" value="F:DNA binding"/>
    <property type="evidence" value="ECO:0007669"/>
    <property type="project" value="InterPro"/>
</dbReference>
<comment type="subcellular location">
    <subcellularLocation>
        <location evidence="1">Nucleus</location>
    </subcellularLocation>
</comment>
<feature type="domain" description="MADF" evidence="3">
    <location>
        <begin position="12"/>
        <end position="114"/>
    </location>
</feature>
<evidence type="ECO:0008006" key="7">
    <source>
        <dbReference type="Google" id="ProtNLM"/>
    </source>
</evidence>
<dbReference type="STRING" id="151549.A0A4C1SRK0"/>
<dbReference type="PANTHER" id="PTHR12243">
    <property type="entry name" value="MADF DOMAIN TRANSCRIPTION FACTOR"/>
    <property type="match status" value="1"/>
</dbReference>
<feature type="compositionally biased region" description="Low complexity" evidence="2">
    <location>
        <begin position="218"/>
        <end position="229"/>
    </location>
</feature>
<dbReference type="PROSITE" id="PS51031">
    <property type="entry name" value="BESS"/>
    <property type="match status" value="1"/>
</dbReference>
<proteinExistence type="predicted"/>
<evidence type="ECO:0000256" key="2">
    <source>
        <dbReference type="SAM" id="MobiDB-lite"/>
    </source>
</evidence>
<evidence type="ECO:0000313" key="5">
    <source>
        <dbReference type="EMBL" id="GBP04615.1"/>
    </source>
</evidence>
<name>A0A4C1SRK0_EUMVA</name>
<keyword evidence="1" id="KW-0539">Nucleus</keyword>
<dbReference type="PANTHER" id="PTHR12243:SF67">
    <property type="entry name" value="COREPRESSOR OF PANGOLIN, ISOFORM A-RELATED"/>
    <property type="match status" value="1"/>
</dbReference>
<dbReference type="InterPro" id="IPR039353">
    <property type="entry name" value="TF_Adf1"/>
</dbReference>
<dbReference type="Pfam" id="PF10545">
    <property type="entry name" value="MADF_DNA_bdg"/>
    <property type="match status" value="1"/>
</dbReference>
<protein>
    <recommendedName>
        <fullName evidence="7">MADF domain-containing protein</fullName>
    </recommendedName>
</protein>
<dbReference type="SMART" id="SM00595">
    <property type="entry name" value="MADF"/>
    <property type="match status" value="1"/>
</dbReference>
<feature type="domain" description="BESS" evidence="4">
    <location>
        <begin position="179"/>
        <end position="218"/>
    </location>
</feature>
<evidence type="ECO:0000259" key="4">
    <source>
        <dbReference type="PROSITE" id="PS51031"/>
    </source>
</evidence>